<name>A0AAN9E2H7_CROPI</name>
<organism evidence="4 5">
    <name type="scientific">Crotalaria pallida</name>
    <name type="common">Smooth rattlebox</name>
    <name type="synonym">Crotalaria striata</name>
    <dbReference type="NCBI Taxonomy" id="3830"/>
    <lineage>
        <taxon>Eukaryota</taxon>
        <taxon>Viridiplantae</taxon>
        <taxon>Streptophyta</taxon>
        <taxon>Embryophyta</taxon>
        <taxon>Tracheophyta</taxon>
        <taxon>Spermatophyta</taxon>
        <taxon>Magnoliopsida</taxon>
        <taxon>eudicotyledons</taxon>
        <taxon>Gunneridae</taxon>
        <taxon>Pentapetalae</taxon>
        <taxon>rosids</taxon>
        <taxon>fabids</taxon>
        <taxon>Fabales</taxon>
        <taxon>Fabaceae</taxon>
        <taxon>Papilionoideae</taxon>
        <taxon>50 kb inversion clade</taxon>
        <taxon>genistoids sensu lato</taxon>
        <taxon>core genistoids</taxon>
        <taxon>Crotalarieae</taxon>
        <taxon>Crotalaria</taxon>
    </lineage>
</organism>
<comment type="function">
    <text evidence="1">Essential component of the TIM23 complex, a complex that mediates the translocation of transit peptide-containing proteins across the mitochondrial inner membrane.</text>
</comment>
<comment type="subunit">
    <text evidence="1">Component of the TIM23 complex.</text>
</comment>
<feature type="compositionally biased region" description="Acidic residues" evidence="2">
    <location>
        <begin position="13"/>
        <end position="22"/>
    </location>
</feature>
<keyword evidence="1" id="KW-0496">Mitochondrion</keyword>
<dbReference type="PROSITE" id="PS50969">
    <property type="entry name" value="FCP1"/>
    <property type="match status" value="1"/>
</dbReference>
<dbReference type="InterPro" id="IPR004274">
    <property type="entry name" value="FCP1_dom"/>
</dbReference>
<keyword evidence="1" id="KW-0653">Protein transport</keyword>
<dbReference type="Proteomes" id="UP001372338">
    <property type="component" value="Unassembled WGS sequence"/>
</dbReference>
<dbReference type="InterPro" id="IPR050365">
    <property type="entry name" value="TIM50"/>
</dbReference>
<dbReference type="InterPro" id="IPR036412">
    <property type="entry name" value="HAD-like_sf"/>
</dbReference>
<dbReference type="Pfam" id="PF03031">
    <property type="entry name" value="NIF"/>
    <property type="match status" value="1"/>
</dbReference>
<dbReference type="SUPFAM" id="SSF56784">
    <property type="entry name" value="HAD-like"/>
    <property type="match status" value="1"/>
</dbReference>
<keyword evidence="1" id="KW-0813">Transport</keyword>
<dbReference type="SMART" id="SM00577">
    <property type="entry name" value="CPDc"/>
    <property type="match status" value="1"/>
</dbReference>
<evidence type="ECO:0000313" key="5">
    <source>
        <dbReference type="Proteomes" id="UP001372338"/>
    </source>
</evidence>
<comment type="similarity">
    <text evidence="1">Belongs to the TIM50 family.</text>
</comment>
<evidence type="ECO:0000259" key="3">
    <source>
        <dbReference type="PROSITE" id="PS50969"/>
    </source>
</evidence>
<accession>A0AAN9E2H7</accession>
<comment type="caution">
    <text evidence="4">The sequence shown here is derived from an EMBL/GenBank/DDBJ whole genome shotgun (WGS) entry which is preliminary data.</text>
</comment>
<dbReference type="InterPro" id="IPR023214">
    <property type="entry name" value="HAD_sf"/>
</dbReference>
<keyword evidence="1" id="KW-0809">Transit peptide</keyword>
<proteinExistence type="inferred from homology"/>
<evidence type="ECO:0000256" key="2">
    <source>
        <dbReference type="SAM" id="MobiDB-lite"/>
    </source>
</evidence>
<sequence length="258" mass="29967">MAEKNKAIVSYDSDYDTDNDDHQDEKSDLELPLEKLNLGPKKKLLVISINGLLLYRDRPSQMRNIHKYRRPDAYYSLYSVFLRPFSEDFMKFCLERFEVGIWSSAREHNAYTTLNYAIGSLKSKLLFVWDQKDCTDTGFMSLENEDKRLFFKDLNKVFQDVKKGGPYTESNTLMIDDTPYKTFLNPPNTAIFLEPYDPLNKNDSALDPKGELCSYLEGVAAAQDVQSYVKENPFGQPAITSSHVDWDFYSKVKERLHR</sequence>
<keyword evidence="5" id="KW-1185">Reference proteome</keyword>
<dbReference type="AlphaFoldDB" id="A0AAN9E2H7"/>
<reference evidence="4 5" key="1">
    <citation type="submission" date="2024-01" db="EMBL/GenBank/DDBJ databases">
        <title>The genomes of 5 underutilized Papilionoideae crops provide insights into root nodulation and disease resistanc.</title>
        <authorList>
            <person name="Yuan L."/>
        </authorList>
    </citation>
    <scope>NUCLEOTIDE SEQUENCE [LARGE SCALE GENOMIC DNA]</scope>
    <source>
        <strain evidence="4">ZHUSHIDOU_FW_LH</strain>
        <tissue evidence="4">Leaf</tissue>
    </source>
</reference>
<dbReference type="Gene3D" id="3.40.50.1000">
    <property type="entry name" value="HAD superfamily/HAD-like"/>
    <property type="match status" value="1"/>
</dbReference>
<dbReference type="EMBL" id="JAYWIO010000008">
    <property type="protein sequence ID" value="KAK7244985.1"/>
    <property type="molecule type" value="Genomic_DNA"/>
</dbReference>
<feature type="region of interest" description="Disordered" evidence="2">
    <location>
        <begin position="1"/>
        <end position="26"/>
    </location>
</feature>
<gene>
    <name evidence="4" type="ORF">RIF29_39814</name>
</gene>
<evidence type="ECO:0000313" key="4">
    <source>
        <dbReference type="EMBL" id="KAK7244985.1"/>
    </source>
</evidence>
<protein>
    <recommendedName>
        <fullName evidence="1">Mitochondrial import inner membrane translocase subunit TIM50</fullName>
    </recommendedName>
</protein>
<evidence type="ECO:0000256" key="1">
    <source>
        <dbReference type="RuleBase" id="RU365079"/>
    </source>
</evidence>
<comment type="subcellular location">
    <subcellularLocation>
        <location evidence="1">Mitochondrion inner membrane</location>
        <topology evidence="1">Single-pass membrane protein</topology>
    </subcellularLocation>
</comment>
<keyword evidence="1" id="KW-0811">Translocation</keyword>
<dbReference type="GO" id="GO:0015031">
    <property type="term" value="P:protein transport"/>
    <property type="evidence" value="ECO:0007669"/>
    <property type="project" value="UniProtKB-KW"/>
</dbReference>
<feature type="domain" description="FCP1 homology" evidence="3">
    <location>
        <begin position="38"/>
        <end position="219"/>
    </location>
</feature>
<dbReference type="PANTHER" id="PTHR12210">
    <property type="entry name" value="DULLARD PROTEIN PHOSPHATASE"/>
    <property type="match status" value="1"/>
</dbReference>
<dbReference type="GO" id="GO:0005744">
    <property type="term" value="C:TIM23 mitochondrial import inner membrane translocase complex"/>
    <property type="evidence" value="ECO:0007669"/>
    <property type="project" value="UniProtKB-UniRule"/>
</dbReference>